<evidence type="ECO:0008006" key="5">
    <source>
        <dbReference type="Google" id="ProtNLM"/>
    </source>
</evidence>
<evidence type="ECO:0000256" key="2">
    <source>
        <dbReference type="SAM" id="Phobius"/>
    </source>
</evidence>
<dbReference type="KEGG" id="cpre:Csp1_10310"/>
<dbReference type="STRING" id="1737425.GCA_900049755_00257"/>
<evidence type="ECO:0000256" key="1">
    <source>
        <dbReference type="SAM" id="MobiDB-lite"/>
    </source>
</evidence>
<feature type="compositionally biased region" description="Basic and acidic residues" evidence="1">
    <location>
        <begin position="1"/>
        <end position="13"/>
    </location>
</feature>
<reference evidence="4" key="1">
    <citation type="submission" date="2017-11" db="EMBL/GenBank/DDBJ databases">
        <title>Otitis media/interna in a cat caused by the recently described species Corynebacterium provencense.</title>
        <authorList>
            <person name="Kittl S."/>
            <person name="Brodard I."/>
            <person name="Rychener L."/>
            <person name="Jores J."/>
            <person name="Roosje P."/>
            <person name="Gobeli Brawand S."/>
        </authorList>
    </citation>
    <scope>NUCLEOTIDE SEQUENCE [LARGE SCALE GENOMIC DNA]</scope>
    <source>
        <strain evidence="4">17KM38</strain>
    </source>
</reference>
<proteinExistence type="predicted"/>
<organism evidence="3 4">
    <name type="scientific">Corynebacterium provencense</name>
    <dbReference type="NCBI Taxonomy" id="1737425"/>
    <lineage>
        <taxon>Bacteria</taxon>
        <taxon>Bacillati</taxon>
        <taxon>Actinomycetota</taxon>
        <taxon>Actinomycetes</taxon>
        <taxon>Mycobacteriales</taxon>
        <taxon>Corynebacteriaceae</taxon>
        <taxon>Corynebacterium</taxon>
    </lineage>
</organism>
<protein>
    <recommendedName>
        <fullName evidence="5">ATP synthase protein I</fullName>
    </recommendedName>
</protein>
<feature type="region of interest" description="Disordered" evidence="1">
    <location>
        <begin position="1"/>
        <end position="50"/>
    </location>
</feature>
<accession>A0A2Z3YND0</accession>
<keyword evidence="4" id="KW-1185">Reference proteome</keyword>
<gene>
    <name evidence="3" type="ORF">Csp1_10310</name>
</gene>
<keyword evidence="2" id="KW-1133">Transmembrane helix</keyword>
<evidence type="ECO:0000313" key="3">
    <source>
        <dbReference type="EMBL" id="AWT25836.1"/>
    </source>
</evidence>
<dbReference type="AlphaFoldDB" id="A0A2Z3YND0"/>
<feature type="transmembrane region" description="Helical" evidence="2">
    <location>
        <begin position="93"/>
        <end position="118"/>
    </location>
</feature>
<evidence type="ECO:0000313" key="4">
    <source>
        <dbReference type="Proteomes" id="UP000247696"/>
    </source>
</evidence>
<feature type="transmembrane region" description="Helical" evidence="2">
    <location>
        <begin position="125"/>
        <end position="146"/>
    </location>
</feature>
<feature type="transmembrane region" description="Helical" evidence="2">
    <location>
        <begin position="158"/>
        <end position="178"/>
    </location>
</feature>
<name>A0A2Z3YND0_9CORY</name>
<dbReference type="EMBL" id="CP024988">
    <property type="protein sequence ID" value="AWT25836.1"/>
    <property type="molecule type" value="Genomic_DNA"/>
</dbReference>
<keyword evidence="2" id="KW-0812">Transmembrane</keyword>
<sequence>MNESSNDRPEHGTQADPDFNPDAQPDANPDAQPGASSAPDPADLPDLNVSLDGDITDHRRPLLRAAKLGGAGIAVLTVVSLMVWGGTRGAEGLWGVLIGAAIGGGFVLATVGVVLLTADSTPTNTLVVVFGTWLIKILVVLVVLAVLRRFDFYDSTALGVTTILALVVGLATETLGVLRTRTTYVG</sequence>
<dbReference type="Proteomes" id="UP000247696">
    <property type="component" value="Chromosome"/>
</dbReference>
<keyword evidence="2" id="KW-0472">Membrane</keyword>
<feature type="transmembrane region" description="Helical" evidence="2">
    <location>
        <begin position="68"/>
        <end position="87"/>
    </location>
</feature>